<keyword evidence="2" id="KW-0812">Transmembrane</keyword>
<evidence type="ECO:0000256" key="1">
    <source>
        <dbReference type="SAM" id="MobiDB-lite"/>
    </source>
</evidence>
<keyword evidence="2" id="KW-1133">Transmembrane helix</keyword>
<dbReference type="AlphaFoldDB" id="A0A2M7XBJ1"/>
<sequence length="633" mass="72096">MIDQNAPASPPTPSPKFPARMTGIIVLVCIAAFVGGVFAMNLWEEVTQEREETEESSETVDEQETVDEAQDEAQEEQQELVFVSTNEELQIDWIDPTSQPSYPDDQQLTQVLCFAEDSETGDHWYECEEDPSGRTHWSYQLGTVRGGSYDGWDLVMTTVPFVGLGTNYTSFYFLVDSTSSKSPVLLDYVRDVFFAGSTTSTLSERDWLLMKLGGFTVDTSATIAEFEFEKIYHDTEGNEYFLTGYWHRLYSEQATALTAATKTVTLTNGGLLRQYEPKRDVDGNLLEGQTAAGENQLFDVDEDGRVLFYDLRPPFFDYETADTGTIISYAMGRPLITWNDGSVFNEEIYFKGTVGGCGFTNVATVIPQSTIDTLTLVQTGEGFTEDVRYPVYEPVSYDLEYYDEAFTIVTWEQEGQEPKTYDDFDHPFFYYQDGLGRWVEFMSNEIVPPVECGKPVIYLYPESTMDLSVWVSPRGGFSYTEPEYGDGWDVTAYPDGRIVNRADGLEYPYLFWEGRGGLYSPVETYWVVDQSGVESFLRETLVKMNFNQSEIADFVEFWLPRMQFAPYYKIGFHGTNVMNELAPLSLSVEPDHVFRILMDYEGLDAWRPSYPPLRLPRANRDGFEVMEWGGVLR</sequence>
<dbReference type="Proteomes" id="UP000229385">
    <property type="component" value="Unassembled WGS sequence"/>
</dbReference>
<proteinExistence type="predicted"/>
<reference evidence="4" key="1">
    <citation type="submission" date="2017-09" db="EMBL/GenBank/DDBJ databases">
        <title>Depth-based differentiation of microbial function through sediment-hosted aquifers and enrichment of novel symbionts in the deep terrestrial subsurface.</title>
        <authorList>
            <person name="Probst A.J."/>
            <person name="Ladd B."/>
            <person name="Jarett J.K."/>
            <person name="Geller-Mcgrath D.E."/>
            <person name="Sieber C.M.K."/>
            <person name="Emerson J.B."/>
            <person name="Anantharaman K."/>
            <person name="Thomas B.C."/>
            <person name="Malmstrom R."/>
            <person name="Stieglmeier M."/>
            <person name="Klingl A."/>
            <person name="Woyke T."/>
            <person name="Ryan C.M."/>
            <person name="Banfield J.F."/>
        </authorList>
    </citation>
    <scope>NUCLEOTIDE SEQUENCE [LARGE SCALE GENOMIC DNA]</scope>
</reference>
<evidence type="ECO:0000313" key="4">
    <source>
        <dbReference type="Proteomes" id="UP000229385"/>
    </source>
</evidence>
<evidence type="ECO:0000256" key="2">
    <source>
        <dbReference type="SAM" id="Phobius"/>
    </source>
</evidence>
<gene>
    <name evidence="3" type="ORF">CO174_04115</name>
</gene>
<keyword evidence="2" id="KW-0472">Membrane</keyword>
<feature type="compositionally biased region" description="Acidic residues" evidence="1">
    <location>
        <begin position="51"/>
        <end position="77"/>
    </location>
</feature>
<protein>
    <submittedName>
        <fullName evidence="3">Uncharacterized protein</fullName>
    </submittedName>
</protein>
<accession>A0A2M7XBJ1</accession>
<comment type="caution">
    <text evidence="3">The sequence shown here is derived from an EMBL/GenBank/DDBJ whole genome shotgun (WGS) entry which is preliminary data.</text>
</comment>
<dbReference type="EMBL" id="PFWU01000045">
    <property type="protein sequence ID" value="PJA45261.1"/>
    <property type="molecule type" value="Genomic_DNA"/>
</dbReference>
<organism evidence="3 4">
    <name type="scientific">Candidatus Uhrbacteria bacterium CG_4_9_14_3_um_filter_50_9</name>
    <dbReference type="NCBI Taxonomy" id="1975035"/>
    <lineage>
        <taxon>Bacteria</taxon>
        <taxon>Candidatus Uhriibacteriota</taxon>
    </lineage>
</organism>
<name>A0A2M7XBJ1_9BACT</name>
<feature type="transmembrane region" description="Helical" evidence="2">
    <location>
        <begin position="21"/>
        <end position="43"/>
    </location>
</feature>
<feature type="region of interest" description="Disordered" evidence="1">
    <location>
        <begin position="48"/>
        <end position="77"/>
    </location>
</feature>
<evidence type="ECO:0000313" key="3">
    <source>
        <dbReference type="EMBL" id="PJA45261.1"/>
    </source>
</evidence>